<sequence>MRKKLLGVGAVLMLREGRFNTLAAQGLFGSGKLVERPGGALFDTLSSAVSRDVDVSIMSVRGGDAAGERVALAIEKAGIADHSVVFLDRTTPNATELFDAEGKPVAALSDIALFDLAFPKQLRRSKARDAVANADAVLFDTSLPSAAMVKLAGLATATPLYGLALTAAAATRLASVANRLDCVFLDVDGARDLAELAAGVSAAELASALADKGLKRGMIFGKGWMLGFEHGAAFEIGMPEHPAFPDLERAKIAGTILARLVEGDTLREAFPPAGV</sequence>
<proteinExistence type="predicted"/>
<organism evidence="1 2">
    <name type="scientific">Oryzicola mucosus</name>
    <dbReference type="NCBI Taxonomy" id="2767425"/>
    <lineage>
        <taxon>Bacteria</taxon>
        <taxon>Pseudomonadati</taxon>
        <taxon>Pseudomonadota</taxon>
        <taxon>Alphaproteobacteria</taxon>
        <taxon>Hyphomicrobiales</taxon>
        <taxon>Phyllobacteriaceae</taxon>
        <taxon>Oryzicola</taxon>
    </lineage>
</organism>
<dbReference type="GO" id="GO:0016301">
    <property type="term" value="F:kinase activity"/>
    <property type="evidence" value="ECO:0007669"/>
    <property type="project" value="UniProtKB-KW"/>
</dbReference>
<accession>A0A8J6PYA0</accession>
<gene>
    <name evidence="1" type="ORF">ICI42_18505</name>
</gene>
<keyword evidence="2" id="KW-1185">Reference proteome</keyword>
<dbReference type="RefSeq" id="WP_188166086.1">
    <property type="nucleotide sequence ID" value="NZ_JACVVX010000006.1"/>
</dbReference>
<dbReference type="InterPro" id="IPR029056">
    <property type="entry name" value="Ribokinase-like"/>
</dbReference>
<comment type="caution">
    <text evidence="1">The sequence shown here is derived from an EMBL/GenBank/DDBJ whole genome shotgun (WGS) entry which is preliminary data.</text>
</comment>
<keyword evidence="1" id="KW-0808">Transferase</keyword>
<dbReference type="Gene3D" id="3.40.1190.20">
    <property type="match status" value="1"/>
</dbReference>
<reference evidence="1" key="1">
    <citation type="submission" date="2020-09" db="EMBL/GenBank/DDBJ databases">
        <title>Genome seq and assembly of Tianweitania sp.</title>
        <authorList>
            <person name="Chhetri G."/>
        </authorList>
    </citation>
    <scope>NUCLEOTIDE SEQUENCE</scope>
    <source>
        <strain evidence="1">Rool2</strain>
    </source>
</reference>
<evidence type="ECO:0000313" key="1">
    <source>
        <dbReference type="EMBL" id="MBD0416648.1"/>
    </source>
</evidence>
<evidence type="ECO:0000313" key="2">
    <source>
        <dbReference type="Proteomes" id="UP000643405"/>
    </source>
</evidence>
<dbReference type="AlphaFoldDB" id="A0A8J6PYA0"/>
<dbReference type="SUPFAM" id="SSF53613">
    <property type="entry name" value="Ribokinase-like"/>
    <property type="match status" value="1"/>
</dbReference>
<protein>
    <submittedName>
        <fullName evidence="1">Carbohydrate kinase</fullName>
    </submittedName>
</protein>
<name>A0A8J6PYA0_9HYPH</name>
<dbReference type="Proteomes" id="UP000643405">
    <property type="component" value="Unassembled WGS sequence"/>
</dbReference>
<dbReference type="EMBL" id="JACVVX010000006">
    <property type="protein sequence ID" value="MBD0416648.1"/>
    <property type="molecule type" value="Genomic_DNA"/>
</dbReference>
<keyword evidence="1" id="KW-0418">Kinase</keyword>